<evidence type="ECO:0000256" key="2">
    <source>
        <dbReference type="SAM" id="MobiDB-lite"/>
    </source>
</evidence>
<evidence type="ECO:0000313" key="4">
    <source>
        <dbReference type="Proteomes" id="UP001152795"/>
    </source>
</evidence>
<gene>
    <name evidence="3" type="ORF">PACLA_8A026215</name>
</gene>
<feature type="region of interest" description="Disordered" evidence="2">
    <location>
        <begin position="41"/>
        <end position="133"/>
    </location>
</feature>
<dbReference type="AlphaFoldDB" id="A0A6S7JNF0"/>
<dbReference type="Proteomes" id="UP001152795">
    <property type="component" value="Unassembled WGS sequence"/>
</dbReference>
<feature type="non-terminal residue" evidence="3">
    <location>
        <position position="1"/>
    </location>
</feature>
<evidence type="ECO:0000313" key="3">
    <source>
        <dbReference type="EMBL" id="CAB4032558.1"/>
    </source>
</evidence>
<feature type="coiled-coil region" evidence="1">
    <location>
        <begin position="192"/>
        <end position="233"/>
    </location>
</feature>
<accession>A0A6S7JNF0</accession>
<dbReference type="EMBL" id="CACRXK020018492">
    <property type="protein sequence ID" value="CAB4032558.1"/>
    <property type="molecule type" value="Genomic_DNA"/>
</dbReference>
<sequence length="239" mass="27389">MAFSMNQDKMLSLNKFDEDMSDTFRSSDCCSSNDFVARWHSQFGGKDNSTSDTDDSTLDKDNSTRSDTDDSTLDKDNSTRSDMDDSTLDKDDSLGNDDSYDEPPWTTPIMPVQTSTPKTTKAPKIKRKTKSNVKNTSALTLHVKLATMSPRCYEQAQKLMDLYQAGQLDRARHNNTVLLVIHATYFDFLYTYNVMEQEDEKDEEDLKKATNALKRVKEELAATEKEKRELEKEITELRR</sequence>
<name>A0A6S7JNF0_PARCT</name>
<evidence type="ECO:0000256" key="1">
    <source>
        <dbReference type="SAM" id="Coils"/>
    </source>
</evidence>
<feature type="compositionally biased region" description="Basic residues" evidence="2">
    <location>
        <begin position="121"/>
        <end position="131"/>
    </location>
</feature>
<organism evidence="3 4">
    <name type="scientific">Paramuricea clavata</name>
    <name type="common">Red gorgonian</name>
    <name type="synonym">Violescent sea-whip</name>
    <dbReference type="NCBI Taxonomy" id="317549"/>
    <lineage>
        <taxon>Eukaryota</taxon>
        <taxon>Metazoa</taxon>
        <taxon>Cnidaria</taxon>
        <taxon>Anthozoa</taxon>
        <taxon>Octocorallia</taxon>
        <taxon>Malacalcyonacea</taxon>
        <taxon>Plexauridae</taxon>
        <taxon>Paramuricea</taxon>
    </lineage>
</organism>
<feature type="compositionally biased region" description="Basic and acidic residues" evidence="2">
    <location>
        <begin position="57"/>
        <end position="93"/>
    </location>
</feature>
<proteinExistence type="predicted"/>
<keyword evidence="4" id="KW-1185">Reference proteome</keyword>
<keyword evidence="1" id="KW-0175">Coiled coil</keyword>
<protein>
    <submittedName>
        <fullName evidence="3">Uncharacterized protein</fullName>
    </submittedName>
</protein>
<comment type="caution">
    <text evidence="3">The sequence shown here is derived from an EMBL/GenBank/DDBJ whole genome shotgun (WGS) entry which is preliminary data.</text>
</comment>
<reference evidence="3" key="1">
    <citation type="submission" date="2020-04" db="EMBL/GenBank/DDBJ databases">
        <authorList>
            <person name="Alioto T."/>
            <person name="Alioto T."/>
            <person name="Gomez Garrido J."/>
        </authorList>
    </citation>
    <scope>NUCLEOTIDE SEQUENCE</scope>
    <source>
        <strain evidence="3">A484AB</strain>
    </source>
</reference>